<proteinExistence type="inferred from homology"/>
<feature type="transmembrane region" description="Helical" evidence="8">
    <location>
        <begin position="132"/>
        <end position="149"/>
    </location>
</feature>
<evidence type="ECO:0000256" key="4">
    <source>
        <dbReference type="ARBA" id="ARBA00022692"/>
    </source>
</evidence>
<dbReference type="GeneID" id="77466832"/>
<name>A0ABN5JE93_FUSVA</name>
<organism evidence="10 11">
    <name type="scientific">Fusobacterium varium ATCC 27725</name>
    <dbReference type="NCBI Taxonomy" id="469618"/>
    <lineage>
        <taxon>Bacteria</taxon>
        <taxon>Fusobacteriati</taxon>
        <taxon>Fusobacteriota</taxon>
        <taxon>Fusobacteriia</taxon>
        <taxon>Fusobacteriales</taxon>
        <taxon>Fusobacteriaceae</taxon>
        <taxon>Fusobacterium</taxon>
    </lineage>
</organism>
<keyword evidence="11" id="KW-1185">Reference proteome</keyword>
<evidence type="ECO:0000256" key="8">
    <source>
        <dbReference type="SAM" id="Phobius"/>
    </source>
</evidence>
<evidence type="ECO:0000256" key="2">
    <source>
        <dbReference type="ARBA" id="ARBA00009298"/>
    </source>
</evidence>
<keyword evidence="3" id="KW-1003">Cell membrane</keyword>
<keyword evidence="4 8" id="KW-0812">Transmembrane</keyword>
<evidence type="ECO:0000256" key="5">
    <source>
        <dbReference type="ARBA" id="ARBA00022989"/>
    </source>
</evidence>
<dbReference type="PANTHER" id="PTHR33778:SF1">
    <property type="entry name" value="MAGNESIUM TRANSPORTER YHID-RELATED"/>
    <property type="match status" value="1"/>
</dbReference>
<evidence type="ECO:0000313" key="11">
    <source>
        <dbReference type="Proteomes" id="UP000241238"/>
    </source>
</evidence>
<feature type="domain" description="MgtC/SapB/SrpB/YhiD N-terminal" evidence="9">
    <location>
        <begin position="18"/>
        <end position="153"/>
    </location>
</feature>
<evidence type="ECO:0000259" key="9">
    <source>
        <dbReference type="Pfam" id="PF02308"/>
    </source>
</evidence>
<dbReference type="PANTHER" id="PTHR33778">
    <property type="entry name" value="PROTEIN MGTC"/>
    <property type="match status" value="1"/>
</dbReference>
<dbReference type="PRINTS" id="PR01837">
    <property type="entry name" value="MGTCSAPBPROT"/>
</dbReference>
<sequence length="236" mass="26122">MSEFTLDLSIKSIALRIFIAIVIGGIIGYERGYNNRPAGFRTHILVCLGATIVSLTQDQLRINIVKFAMETSIVTQVIKTDLGRMGAQVVSGIGFLGAGTIMREKKTIGGLTTAASIWATGCIGLGIGWGFYTIAISAGVAVIIVLVTLKKLEVSLIEKKFIEKIEIIYSNERNMGLNLQETYEVFKNYNIKIKNLKKELNEKKIMFTLIIPKHFTLLDLTAELSTLKSISEIRDF</sequence>
<accession>A0ABN5JE93</accession>
<dbReference type="Pfam" id="PF02308">
    <property type="entry name" value="MgtC"/>
    <property type="match status" value="1"/>
</dbReference>
<comment type="similarity">
    <text evidence="2">Belongs to the MgtC/SapB family.</text>
</comment>
<gene>
    <name evidence="10" type="ORF">C4N18_02430</name>
</gene>
<evidence type="ECO:0000313" key="10">
    <source>
        <dbReference type="EMBL" id="AVQ30139.1"/>
    </source>
</evidence>
<keyword evidence="6 8" id="KW-0472">Membrane</keyword>
<reference evidence="11" key="1">
    <citation type="journal article" date="2018" name="MSphere">
        <title>Fusobacterium Genomics Using MinION and Illumina Sequencing Enables Genome Completion and Correction.</title>
        <authorList>
            <person name="Todd S.M."/>
            <person name="Settlage R.E."/>
            <person name="Lahmers K.K."/>
            <person name="Slade D.J."/>
        </authorList>
    </citation>
    <scope>NUCLEOTIDE SEQUENCE [LARGE SCALE GENOMIC DNA]</scope>
    <source>
        <strain evidence="11">ATCC 27725</strain>
    </source>
</reference>
<protein>
    <submittedName>
        <fullName evidence="10">MgtC/SapB family protein</fullName>
    </submittedName>
</protein>
<evidence type="ECO:0000256" key="3">
    <source>
        <dbReference type="ARBA" id="ARBA00022475"/>
    </source>
</evidence>
<evidence type="ECO:0000256" key="6">
    <source>
        <dbReference type="ARBA" id="ARBA00023136"/>
    </source>
</evidence>
<evidence type="ECO:0000256" key="1">
    <source>
        <dbReference type="ARBA" id="ARBA00004651"/>
    </source>
</evidence>
<evidence type="ECO:0000256" key="7">
    <source>
        <dbReference type="SAM" id="Coils"/>
    </source>
</evidence>
<comment type="subcellular location">
    <subcellularLocation>
        <location evidence="1">Cell membrane</location>
        <topology evidence="1">Multi-pass membrane protein</topology>
    </subcellularLocation>
</comment>
<keyword evidence="7" id="KW-0175">Coiled coil</keyword>
<dbReference type="InterPro" id="IPR049177">
    <property type="entry name" value="MgtC_SapB_SrpB_YhiD_N"/>
</dbReference>
<dbReference type="EMBL" id="CP028103">
    <property type="protein sequence ID" value="AVQ30139.1"/>
    <property type="molecule type" value="Genomic_DNA"/>
</dbReference>
<keyword evidence="5 8" id="KW-1133">Transmembrane helix</keyword>
<dbReference type="InterPro" id="IPR003416">
    <property type="entry name" value="MgtC/SapB/SrpB/YhiD_fam"/>
</dbReference>
<feature type="transmembrane region" description="Helical" evidence="8">
    <location>
        <begin position="12"/>
        <end position="29"/>
    </location>
</feature>
<feature type="coiled-coil region" evidence="7">
    <location>
        <begin position="179"/>
        <end position="206"/>
    </location>
</feature>
<dbReference type="Proteomes" id="UP000241238">
    <property type="component" value="Chromosome"/>
</dbReference>
<dbReference type="RefSeq" id="WP_050797590.1">
    <property type="nucleotide sequence ID" value="NZ_CP028103.1"/>
</dbReference>